<dbReference type="Pfam" id="PF20231">
    <property type="entry name" value="DUF6589"/>
    <property type="match status" value="1"/>
</dbReference>
<dbReference type="Proteomes" id="UP000230750">
    <property type="component" value="Unassembled WGS sequence"/>
</dbReference>
<name>A0A2G8KHR6_STIJA</name>
<dbReference type="AlphaFoldDB" id="A0A2G8KHR6"/>
<dbReference type="OrthoDB" id="10071095at2759"/>
<dbReference type="InterPro" id="IPR046496">
    <property type="entry name" value="DUF6589"/>
</dbReference>
<accession>A0A2G8KHR6</accession>
<dbReference type="EMBL" id="MRZV01000575">
    <property type="protein sequence ID" value="PIK47536.1"/>
    <property type="molecule type" value="Genomic_DNA"/>
</dbReference>
<proteinExistence type="predicted"/>
<protein>
    <recommendedName>
        <fullName evidence="1">DUF6589 domain-containing protein</fullName>
    </recommendedName>
</protein>
<dbReference type="PANTHER" id="PTHR47018:SF2">
    <property type="entry name" value="TESMIN_TSO1-LIKE CXC DOMAIN-CONTAINING PROTEIN"/>
    <property type="match status" value="1"/>
</dbReference>
<evidence type="ECO:0000313" key="3">
    <source>
        <dbReference type="Proteomes" id="UP000230750"/>
    </source>
</evidence>
<gene>
    <name evidence="2" type="ORF">BSL78_15588</name>
</gene>
<keyword evidence="3" id="KW-1185">Reference proteome</keyword>
<reference evidence="2 3" key="1">
    <citation type="journal article" date="2017" name="PLoS Biol.">
        <title>The sea cucumber genome provides insights into morphological evolution and visceral regeneration.</title>
        <authorList>
            <person name="Zhang X."/>
            <person name="Sun L."/>
            <person name="Yuan J."/>
            <person name="Sun Y."/>
            <person name="Gao Y."/>
            <person name="Zhang L."/>
            <person name="Li S."/>
            <person name="Dai H."/>
            <person name="Hamel J.F."/>
            <person name="Liu C."/>
            <person name="Yu Y."/>
            <person name="Liu S."/>
            <person name="Lin W."/>
            <person name="Guo K."/>
            <person name="Jin S."/>
            <person name="Xu P."/>
            <person name="Storey K.B."/>
            <person name="Huan P."/>
            <person name="Zhang T."/>
            <person name="Zhou Y."/>
            <person name="Zhang J."/>
            <person name="Lin C."/>
            <person name="Li X."/>
            <person name="Xing L."/>
            <person name="Huo D."/>
            <person name="Sun M."/>
            <person name="Wang L."/>
            <person name="Mercier A."/>
            <person name="Li F."/>
            <person name="Yang H."/>
            <person name="Xiang J."/>
        </authorList>
    </citation>
    <scope>NUCLEOTIDE SEQUENCE [LARGE SCALE GENOMIC DNA]</scope>
    <source>
        <strain evidence="2">Shaxun</strain>
        <tissue evidence="2">Muscle</tissue>
    </source>
</reference>
<dbReference type="PANTHER" id="PTHR47018">
    <property type="entry name" value="CXC DOMAIN-CONTAINING PROTEIN-RELATED"/>
    <property type="match status" value="1"/>
</dbReference>
<evidence type="ECO:0000313" key="2">
    <source>
        <dbReference type="EMBL" id="PIK47536.1"/>
    </source>
</evidence>
<organism evidence="2 3">
    <name type="scientific">Stichopus japonicus</name>
    <name type="common">Sea cucumber</name>
    <dbReference type="NCBI Taxonomy" id="307972"/>
    <lineage>
        <taxon>Eukaryota</taxon>
        <taxon>Metazoa</taxon>
        <taxon>Echinodermata</taxon>
        <taxon>Eleutherozoa</taxon>
        <taxon>Echinozoa</taxon>
        <taxon>Holothuroidea</taxon>
        <taxon>Aspidochirotacea</taxon>
        <taxon>Aspidochirotida</taxon>
        <taxon>Stichopodidae</taxon>
        <taxon>Apostichopus</taxon>
    </lineage>
</organism>
<comment type="caution">
    <text evidence="2">The sequence shown here is derived from an EMBL/GenBank/DDBJ whole genome shotgun (WGS) entry which is preliminary data.</text>
</comment>
<evidence type="ECO:0000259" key="1">
    <source>
        <dbReference type="Pfam" id="PF20231"/>
    </source>
</evidence>
<sequence>MTVTLPDLKAAVGQFFFPSETQQSQLHFTSILAEPADNAETIRHVLDILHEKHGIGKHISHLVVAGDAKTYEYLLEAKRVYGEDLNWLLPYLGKWHLLKNIQAPLMKIYLDAGLRQLLSVLHKGATHVAVASASGFRKTHIFLMQSWEAMYREQMAMFCSQNVNSNGDANLTWKNLYSCVVEKIRSEGSNIFTNLSSERNALSPLYLHSCSHYVTLFLAMRLRQFDLRNISVRNLTPIFHAMDRPTYLKLVPFHMAAMKQYPPDILEYFQKGAFSVSVTGRNGCCFAFDEAHEMLINKEVKMSMTTTGIGSLSRLVHYLPYRAQLMKTFKSEVTMSKDRMDENDSDSSFKLTEDNVKLYIDKLKNESNFFRAITTPDSVCHIFTGEVATTAVSNDLKIFYEKGEEDLNAFISCVVLNTSGQKPPKR</sequence>
<feature type="domain" description="DUF6589" evidence="1">
    <location>
        <begin position="40"/>
        <end position="301"/>
    </location>
</feature>